<dbReference type="CDD" id="cd12826">
    <property type="entry name" value="EcCorA_ZntB-like_u1"/>
    <property type="match status" value="1"/>
</dbReference>
<keyword evidence="7" id="KW-1133">Transmembrane helix</keyword>
<keyword evidence="4" id="KW-1003">Cell membrane</keyword>
<dbReference type="GO" id="GO:0000287">
    <property type="term" value="F:magnesium ion binding"/>
    <property type="evidence" value="ECO:0007669"/>
    <property type="project" value="TreeGrafter"/>
</dbReference>
<sequence length="311" mass="37129">MFFQILEDLSPISLDEYNTNILTLGIITIEELENCYTTFGFSELTVSECKNNTRQIHGAIEIYEDYHFSILTGMERKHIIRLMDRIAIFIKENLFLIVTIEDTNNSIQNDLFESLKHQNLSKTSLERLIYSFLERFIYDNYKILEKIEIEISSHEDKINDNRLSRDFNHEITRIQKKLLLLDNYYEQLAVLGEELEENAIDIFKEENLRYFKLFTERVTRLSTHTRMLKDYLVHVKDSYHAQLDYNLNNIMKMFTVVTTIFLPLTLIVGWYGMNFSYMPELSWKYGYLFVIILSILVAIICILYFKKKKFL</sequence>
<dbReference type="AlphaFoldDB" id="A0A6S6R3L1"/>
<dbReference type="EMBL" id="AP023367">
    <property type="protein sequence ID" value="BCJ96686.1"/>
    <property type="molecule type" value="Genomic_DNA"/>
</dbReference>
<evidence type="ECO:0000256" key="4">
    <source>
        <dbReference type="ARBA" id="ARBA00022475"/>
    </source>
</evidence>
<dbReference type="SUPFAM" id="SSF144083">
    <property type="entry name" value="Magnesium transport protein CorA, transmembrane region"/>
    <property type="match status" value="1"/>
</dbReference>
<dbReference type="RefSeq" id="WP_184092034.1">
    <property type="nucleotide sequence ID" value="NZ_AP023367.1"/>
</dbReference>
<reference evidence="12 13" key="1">
    <citation type="journal article" date="2016" name="Int. J. Syst. Evol. Microbiol.">
        <title>Descriptions of Anaerotaenia torta gen. nov., sp. nov. and Anaerocolumna cellulosilytica gen. nov., sp. nov. isolated from a methanogenic reactor of cattle waste.</title>
        <authorList>
            <person name="Uek A."/>
            <person name="Ohtaki Y."/>
            <person name="Kaku N."/>
            <person name="Ueki K."/>
        </authorList>
    </citation>
    <scope>NUCLEOTIDE SEQUENCE [LARGE SCALE GENOMIC DNA]</scope>
    <source>
        <strain evidence="12 13">SN021</strain>
    </source>
</reference>
<dbReference type="PANTHER" id="PTHR46494:SF1">
    <property type="entry name" value="CORA FAMILY METAL ION TRANSPORTER (EUROFUNG)"/>
    <property type="match status" value="1"/>
</dbReference>
<comment type="subcellular location">
    <subcellularLocation>
        <location evidence="1">Cell membrane</location>
        <topology evidence="1">Multi-pass membrane protein</topology>
    </subcellularLocation>
</comment>
<evidence type="ECO:0000256" key="11">
    <source>
        <dbReference type="ARBA" id="ARBA00045497"/>
    </source>
</evidence>
<dbReference type="PANTHER" id="PTHR46494">
    <property type="entry name" value="CORA FAMILY METAL ION TRANSPORTER (EUROFUNG)"/>
    <property type="match status" value="1"/>
</dbReference>
<dbReference type="Proteomes" id="UP000515561">
    <property type="component" value="Chromosome"/>
</dbReference>
<evidence type="ECO:0000313" key="12">
    <source>
        <dbReference type="EMBL" id="BCJ96686.1"/>
    </source>
</evidence>
<dbReference type="SUPFAM" id="SSF143865">
    <property type="entry name" value="CorA soluble domain-like"/>
    <property type="match status" value="1"/>
</dbReference>
<dbReference type="InterPro" id="IPR045861">
    <property type="entry name" value="CorA_cytoplasmic_dom"/>
</dbReference>
<evidence type="ECO:0000313" key="13">
    <source>
        <dbReference type="Proteomes" id="UP000515561"/>
    </source>
</evidence>
<proteinExistence type="inferred from homology"/>
<name>A0A6S6R3L1_9FIRM</name>
<keyword evidence="13" id="KW-1185">Reference proteome</keyword>
<keyword evidence="6" id="KW-0460">Magnesium</keyword>
<evidence type="ECO:0000256" key="5">
    <source>
        <dbReference type="ARBA" id="ARBA00022692"/>
    </source>
</evidence>
<dbReference type="GO" id="GO:0015095">
    <property type="term" value="F:magnesium ion transmembrane transporter activity"/>
    <property type="evidence" value="ECO:0007669"/>
    <property type="project" value="TreeGrafter"/>
</dbReference>
<evidence type="ECO:0000256" key="8">
    <source>
        <dbReference type="ARBA" id="ARBA00023065"/>
    </source>
</evidence>
<dbReference type="InterPro" id="IPR045863">
    <property type="entry name" value="CorA_TM1_TM2"/>
</dbReference>
<dbReference type="GO" id="GO:0015087">
    <property type="term" value="F:cobalt ion transmembrane transporter activity"/>
    <property type="evidence" value="ECO:0007669"/>
    <property type="project" value="TreeGrafter"/>
</dbReference>
<dbReference type="GO" id="GO:0005886">
    <property type="term" value="C:plasma membrane"/>
    <property type="evidence" value="ECO:0007669"/>
    <property type="project" value="UniProtKB-SubCell"/>
</dbReference>
<accession>A0A6S6R3L1</accession>
<dbReference type="Gene3D" id="1.20.58.340">
    <property type="entry name" value="Magnesium transport protein CorA, transmembrane region"/>
    <property type="match status" value="2"/>
</dbReference>
<comment type="function">
    <text evidence="11">Mediates influx of magnesium ions. Alternates between open and closed states. Activated by low cytoplasmic Mg(2+) levels. Inactive when cytoplasmic Mg(2+) levels are high.</text>
</comment>
<evidence type="ECO:0000256" key="2">
    <source>
        <dbReference type="ARBA" id="ARBA00009765"/>
    </source>
</evidence>
<keyword evidence="5" id="KW-0812">Transmembrane</keyword>
<dbReference type="FunFam" id="1.20.58.340:FF:000004">
    <property type="entry name" value="Magnesium transport protein CorA"/>
    <property type="match status" value="1"/>
</dbReference>
<evidence type="ECO:0000256" key="9">
    <source>
        <dbReference type="ARBA" id="ARBA00023136"/>
    </source>
</evidence>
<keyword evidence="9" id="KW-0472">Membrane</keyword>
<protein>
    <submittedName>
        <fullName evidence="12">Magnesium transporter</fullName>
    </submittedName>
</protein>
<dbReference type="Pfam" id="PF01544">
    <property type="entry name" value="CorA"/>
    <property type="match status" value="1"/>
</dbReference>
<keyword evidence="3" id="KW-0813">Transport</keyword>
<comment type="catalytic activity">
    <reaction evidence="10">
        <text>Mg(2+)(in) = Mg(2+)(out)</text>
        <dbReference type="Rhea" id="RHEA:29827"/>
        <dbReference type="ChEBI" id="CHEBI:18420"/>
    </reaction>
</comment>
<keyword evidence="8" id="KW-0406">Ion transport</keyword>
<dbReference type="KEGG" id="acel:acsn021_42550"/>
<gene>
    <name evidence="12" type="ORF">acsn021_42550</name>
</gene>
<organism evidence="12 13">
    <name type="scientific">Anaerocolumna cellulosilytica</name>
    <dbReference type="NCBI Taxonomy" id="433286"/>
    <lineage>
        <taxon>Bacteria</taxon>
        <taxon>Bacillati</taxon>
        <taxon>Bacillota</taxon>
        <taxon>Clostridia</taxon>
        <taxon>Lachnospirales</taxon>
        <taxon>Lachnospiraceae</taxon>
        <taxon>Anaerocolumna</taxon>
    </lineage>
</organism>
<evidence type="ECO:0000256" key="6">
    <source>
        <dbReference type="ARBA" id="ARBA00022842"/>
    </source>
</evidence>
<evidence type="ECO:0000256" key="10">
    <source>
        <dbReference type="ARBA" id="ARBA00034269"/>
    </source>
</evidence>
<comment type="similarity">
    <text evidence="2">Belongs to the CorA metal ion transporter (MIT) (TC 1.A.35) family.</text>
</comment>
<dbReference type="GO" id="GO:0050897">
    <property type="term" value="F:cobalt ion binding"/>
    <property type="evidence" value="ECO:0007669"/>
    <property type="project" value="TreeGrafter"/>
</dbReference>
<evidence type="ECO:0000256" key="7">
    <source>
        <dbReference type="ARBA" id="ARBA00022989"/>
    </source>
</evidence>
<evidence type="ECO:0000256" key="1">
    <source>
        <dbReference type="ARBA" id="ARBA00004651"/>
    </source>
</evidence>
<evidence type="ECO:0000256" key="3">
    <source>
        <dbReference type="ARBA" id="ARBA00022448"/>
    </source>
</evidence>
<dbReference type="InterPro" id="IPR002523">
    <property type="entry name" value="MgTranspt_CorA/ZnTranspt_ZntB"/>
</dbReference>